<dbReference type="RefSeq" id="WP_044576890.1">
    <property type="nucleotide sequence ID" value="NZ_CP061007.1"/>
</dbReference>
<dbReference type="InterPro" id="IPR032710">
    <property type="entry name" value="NTF2-like_dom_sf"/>
</dbReference>
<evidence type="ECO:0000313" key="2">
    <source>
        <dbReference type="EMBL" id="PKW16382.1"/>
    </source>
</evidence>
<accession>A0A2N3Y0D6</accession>
<gene>
    <name evidence="2" type="ORF">A8926_4209</name>
</gene>
<evidence type="ECO:0000313" key="3">
    <source>
        <dbReference type="Proteomes" id="UP000233786"/>
    </source>
</evidence>
<comment type="caution">
    <text evidence="2">The sequence shown here is derived from an EMBL/GenBank/DDBJ whole genome shotgun (WGS) entry which is preliminary data.</text>
</comment>
<dbReference type="OrthoDB" id="1492465at2"/>
<evidence type="ECO:0000259" key="1">
    <source>
        <dbReference type="Pfam" id="PF13577"/>
    </source>
</evidence>
<feature type="domain" description="SnoaL-like" evidence="1">
    <location>
        <begin position="13"/>
        <end position="140"/>
    </location>
</feature>
<dbReference type="SUPFAM" id="SSF54427">
    <property type="entry name" value="NTF2-like"/>
    <property type="match status" value="1"/>
</dbReference>
<dbReference type="EMBL" id="PJNB01000001">
    <property type="protein sequence ID" value="PKW16382.1"/>
    <property type="molecule type" value="Genomic_DNA"/>
</dbReference>
<dbReference type="AlphaFoldDB" id="A0A2N3Y0D6"/>
<keyword evidence="3" id="KW-1185">Reference proteome</keyword>
<dbReference type="Pfam" id="PF13577">
    <property type="entry name" value="SnoaL_4"/>
    <property type="match status" value="1"/>
</dbReference>
<name>A0A2N3Y0D6_SACSN</name>
<sequence length="166" mass="18760">MKVNDDNLLATVQRLVDRQEIERVLYDYAHYLDHNEPKSLVALFIPGCHIAYGPDHGADGSDAYLATLAHEKFGIGAFFAGTSHHVSNVVIDFTDEDTATVRSQVYAWHRYNRERPDGIVMGQYHDTFVRTADGWRIARRELKHAGTENYHAKGNALNPIPRNNAV</sequence>
<reference evidence="2" key="1">
    <citation type="submission" date="2017-12" db="EMBL/GenBank/DDBJ databases">
        <title>Sequencing the genomes of 1000 Actinobacteria strains.</title>
        <authorList>
            <person name="Klenk H.-P."/>
        </authorList>
    </citation>
    <scope>NUCLEOTIDE SEQUENCE [LARGE SCALE GENOMIC DNA]</scope>
    <source>
        <strain evidence="2">DSM 44228</strain>
    </source>
</reference>
<dbReference type="Gene3D" id="3.10.450.50">
    <property type="match status" value="1"/>
</dbReference>
<protein>
    <submittedName>
        <fullName evidence="2">SnoaL-like protein</fullName>
    </submittedName>
</protein>
<organism evidence="2 3">
    <name type="scientific">Saccharopolyspora spinosa</name>
    <dbReference type="NCBI Taxonomy" id="60894"/>
    <lineage>
        <taxon>Bacteria</taxon>
        <taxon>Bacillati</taxon>
        <taxon>Actinomycetota</taxon>
        <taxon>Actinomycetes</taxon>
        <taxon>Pseudonocardiales</taxon>
        <taxon>Pseudonocardiaceae</taxon>
        <taxon>Saccharopolyspora</taxon>
    </lineage>
</organism>
<dbReference type="Proteomes" id="UP000233786">
    <property type="component" value="Unassembled WGS sequence"/>
</dbReference>
<dbReference type="STRING" id="994479.GCA_000194155_07155"/>
<dbReference type="InterPro" id="IPR037401">
    <property type="entry name" value="SnoaL-like"/>
</dbReference>
<proteinExistence type="predicted"/>